<accession>A0A0T5VSP4</accession>
<comment type="caution">
    <text evidence="1">The sequence shown here is derived from an EMBL/GenBank/DDBJ whole genome shotgun (WGS) entry which is preliminary data.</text>
</comment>
<organism evidence="1 2">
    <name type="scientific">Pedobacter ginsenosidimutans</name>
    <dbReference type="NCBI Taxonomy" id="687842"/>
    <lineage>
        <taxon>Bacteria</taxon>
        <taxon>Pseudomonadati</taxon>
        <taxon>Bacteroidota</taxon>
        <taxon>Sphingobacteriia</taxon>
        <taxon>Sphingobacteriales</taxon>
        <taxon>Sphingobacteriaceae</taxon>
        <taxon>Pedobacter</taxon>
    </lineage>
</organism>
<dbReference type="STRING" id="687842.ASU31_08105"/>
<evidence type="ECO:0000313" key="1">
    <source>
        <dbReference type="EMBL" id="KRT16767.1"/>
    </source>
</evidence>
<keyword evidence="2" id="KW-1185">Reference proteome</keyword>
<sequence>MIVGIWKTGVQRFFGYCSPAFHFKSSPDENRDAGFSFQSGLGTKQSCSWLGPVTCKVESSLFKPDGSGLSFPDR</sequence>
<evidence type="ECO:0000313" key="2">
    <source>
        <dbReference type="Proteomes" id="UP000051950"/>
    </source>
</evidence>
<protein>
    <submittedName>
        <fullName evidence="1">Uncharacterized protein</fullName>
    </submittedName>
</protein>
<name>A0A0T5VSP4_9SPHI</name>
<reference evidence="1 2" key="1">
    <citation type="submission" date="2015-11" db="EMBL/GenBank/DDBJ databases">
        <title>Sequence of Pedobacter ginsenosidimutans.</title>
        <authorList>
            <person name="Carson E."/>
            <person name="Keyser V."/>
            <person name="Newman J."/>
            <person name="Miller J."/>
        </authorList>
    </citation>
    <scope>NUCLEOTIDE SEQUENCE [LARGE SCALE GENOMIC DNA]</scope>
    <source>
        <strain evidence="1 2">KACC 14530</strain>
    </source>
</reference>
<dbReference type="Proteomes" id="UP000051950">
    <property type="component" value="Unassembled WGS sequence"/>
</dbReference>
<proteinExistence type="predicted"/>
<dbReference type="EMBL" id="LMZQ01000004">
    <property type="protein sequence ID" value="KRT16767.1"/>
    <property type="molecule type" value="Genomic_DNA"/>
</dbReference>
<dbReference type="AlphaFoldDB" id="A0A0T5VSP4"/>
<gene>
    <name evidence="1" type="ORF">ASU31_08105</name>
</gene>